<dbReference type="EMBL" id="RCHT01000005">
    <property type="protein sequence ID" value="RLL12710.1"/>
    <property type="molecule type" value="Genomic_DNA"/>
</dbReference>
<accession>A0A498CQE5</accession>
<evidence type="ECO:0000259" key="2">
    <source>
        <dbReference type="Pfam" id="PF13478"/>
    </source>
</evidence>
<feature type="domain" description="XdhC- CoxI" evidence="1">
    <location>
        <begin position="253"/>
        <end position="316"/>
    </location>
</feature>
<proteinExistence type="predicted"/>
<dbReference type="Proteomes" id="UP000276301">
    <property type="component" value="Unassembled WGS sequence"/>
</dbReference>
<name>A0A498CQE5_9FIRM</name>
<reference evidence="3 4" key="1">
    <citation type="submission" date="2018-10" db="EMBL/GenBank/DDBJ databases">
        <title>Anaerotruncus faecis sp. nov., isolated from human feces.</title>
        <authorList>
            <person name="Wang Y.-J."/>
        </authorList>
    </citation>
    <scope>NUCLEOTIDE SEQUENCE [LARGE SCALE GENOMIC DNA]</scope>
    <source>
        <strain evidence="3 4">22A2-44</strain>
    </source>
</reference>
<protein>
    <submittedName>
        <fullName evidence="3">Xanthine dehydrogenase</fullName>
    </submittedName>
</protein>
<dbReference type="AlphaFoldDB" id="A0A498CQE5"/>
<keyword evidence="4" id="KW-1185">Reference proteome</keyword>
<dbReference type="Pfam" id="PF13478">
    <property type="entry name" value="XdhC_C"/>
    <property type="match status" value="1"/>
</dbReference>
<evidence type="ECO:0000313" key="3">
    <source>
        <dbReference type="EMBL" id="RLL12710.1"/>
    </source>
</evidence>
<comment type="caution">
    <text evidence="3">The sequence shown here is derived from an EMBL/GenBank/DDBJ whole genome shotgun (WGS) entry which is preliminary data.</text>
</comment>
<dbReference type="RefSeq" id="WP_121586369.1">
    <property type="nucleotide sequence ID" value="NZ_RCHT01000005.1"/>
</dbReference>
<dbReference type="InterPro" id="IPR003777">
    <property type="entry name" value="XdhC_CoxI"/>
</dbReference>
<organism evidence="3 4">
    <name type="scientific">Anaerotruncus massiliensis</name>
    <name type="common">ex Liu et al. 2021</name>
    <dbReference type="NCBI Taxonomy" id="2321404"/>
    <lineage>
        <taxon>Bacteria</taxon>
        <taxon>Bacillati</taxon>
        <taxon>Bacillota</taxon>
        <taxon>Clostridia</taxon>
        <taxon>Eubacteriales</taxon>
        <taxon>Oscillospiraceae</taxon>
        <taxon>Anaerotruncus</taxon>
    </lineage>
</organism>
<feature type="domain" description="XdhC Rossmann" evidence="2">
    <location>
        <begin position="91"/>
        <end position="233"/>
    </location>
</feature>
<evidence type="ECO:0000259" key="1">
    <source>
        <dbReference type="Pfam" id="PF02625"/>
    </source>
</evidence>
<dbReference type="InterPro" id="IPR052698">
    <property type="entry name" value="MoCofactor_Util/Proc"/>
</dbReference>
<dbReference type="PANTHER" id="PTHR30388">
    <property type="entry name" value="ALDEHYDE OXIDOREDUCTASE MOLYBDENUM COFACTOR ASSEMBLY PROTEIN"/>
    <property type="match status" value="1"/>
</dbReference>
<evidence type="ECO:0000313" key="4">
    <source>
        <dbReference type="Proteomes" id="UP000276301"/>
    </source>
</evidence>
<gene>
    <name evidence="3" type="ORF">D4A47_04680</name>
</gene>
<dbReference type="PANTHER" id="PTHR30388:SF6">
    <property type="entry name" value="XANTHINE DEHYDROGENASE SUBUNIT A-RELATED"/>
    <property type="match status" value="1"/>
</dbReference>
<dbReference type="Gene3D" id="3.40.50.720">
    <property type="entry name" value="NAD(P)-binding Rossmann-like Domain"/>
    <property type="match status" value="1"/>
</dbReference>
<dbReference type="InterPro" id="IPR027051">
    <property type="entry name" value="XdhC_Rossmann_dom"/>
</dbReference>
<dbReference type="Pfam" id="PF02625">
    <property type="entry name" value="XdhC_CoxI"/>
    <property type="match status" value="1"/>
</dbReference>
<sequence length="344" mass="36526">MNRVFFRTLADILDAGGSADLLTILAGEREGRALTAQKALVTADGLVPYDEGLRGLWEKLAAALPGGDRPLSAEVLGVRLLAERLSARRQLIICGGGHIAKPLAEIGSLLDFDVTVIDDREEFANRERFPRAGQVLCMPFAQAMESVPYTDGSYFVIITRGHADDRLCLERILPRRFAYCGMIGSRKKVAVVMEQMEREGYTREQLARVHSPIGLRIGAETPAEIAVCIAAEIIQVGSGLSAGSVSREGLERLARGEPMMLATIIEKRGSAPRGSGSKLLADGKGALYGTIGGGAAEARVVASAPEVLASGAPRVVLCDMTNSDARQAGMVCGGTVEVLLDPIL</sequence>